<dbReference type="PANTHER" id="PTHR47851">
    <property type="entry name" value="OS06G0588700 PROTEIN-RELATED"/>
    <property type="match status" value="1"/>
</dbReference>
<dbReference type="InterPro" id="IPR024752">
    <property type="entry name" value="Myb/SANT-like_dom"/>
</dbReference>
<gene>
    <name evidence="2" type="ORF">L1049_002858</name>
</gene>
<dbReference type="Proteomes" id="UP001415857">
    <property type="component" value="Unassembled WGS sequence"/>
</dbReference>
<proteinExistence type="predicted"/>
<protein>
    <recommendedName>
        <fullName evidence="1">Myb/SANT-like domain-containing protein</fullName>
    </recommendedName>
</protein>
<evidence type="ECO:0000313" key="2">
    <source>
        <dbReference type="EMBL" id="KAK9272485.1"/>
    </source>
</evidence>
<dbReference type="AlphaFoldDB" id="A0AAP0NGK9"/>
<sequence length="210" mass="24072">MVIASTVTSSQALSERLEDSGMGLECMRLLPFVRNVLLVHDVLPIRILSSCLTVILECYIVRIMYKRQAKSQDNLKKEWQIWDKLVGHETGLGWNYAKQTVDATPEWWDRKIQVSNAVKLSKQLDRICHAVESKAIVTRNNQAGSTIRDCIEMITVIPEVNRGGELFMLGMRLFVNQNNREMFVALNDPDLQLAWLKQEQFRETPIAPTV</sequence>
<accession>A0AAP0NGK9</accession>
<dbReference type="EMBL" id="JBBPBK010000013">
    <property type="protein sequence ID" value="KAK9272485.1"/>
    <property type="molecule type" value="Genomic_DNA"/>
</dbReference>
<dbReference type="PANTHER" id="PTHR47851:SF7">
    <property type="entry name" value="MYB_SANT-LIKE DOMAIN-CONTAINING PROTEIN"/>
    <property type="match status" value="1"/>
</dbReference>
<organism evidence="2 3">
    <name type="scientific">Liquidambar formosana</name>
    <name type="common">Formosan gum</name>
    <dbReference type="NCBI Taxonomy" id="63359"/>
    <lineage>
        <taxon>Eukaryota</taxon>
        <taxon>Viridiplantae</taxon>
        <taxon>Streptophyta</taxon>
        <taxon>Embryophyta</taxon>
        <taxon>Tracheophyta</taxon>
        <taxon>Spermatophyta</taxon>
        <taxon>Magnoliopsida</taxon>
        <taxon>eudicotyledons</taxon>
        <taxon>Gunneridae</taxon>
        <taxon>Pentapetalae</taxon>
        <taxon>Saxifragales</taxon>
        <taxon>Altingiaceae</taxon>
        <taxon>Liquidambar</taxon>
    </lineage>
</organism>
<evidence type="ECO:0000259" key="1">
    <source>
        <dbReference type="Pfam" id="PF12776"/>
    </source>
</evidence>
<dbReference type="Pfam" id="PF12776">
    <property type="entry name" value="Myb_DNA-bind_3"/>
    <property type="match status" value="1"/>
</dbReference>
<keyword evidence="3" id="KW-1185">Reference proteome</keyword>
<feature type="domain" description="Myb/SANT-like" evidence="1">
    <location>
        <begin position="72"/>
        <end position="110"/>
    </location>
</feature>
<name>A0AAP0NGK9_LIQFO</name>
<reference evidence="2 3" key="1">
    <citation type="journal article" date="2024" name="Plant J.">
        <title>Genome sequences and population genomics reveal climatic adaptation and genomic divergence between two closely related sweetgum species.</title>
        <authorList>
            <person name="Xu W.Q."/>
            <person name="Ren C.Q."/>
            <person name="Zhang X.Y."/>
            <person name="Comes H.P."/>
            <person name="Liu X.H."/>
            <person name="Li Y.G."/>
            <person name="Kettle C.J."/>
            <person name="Jalonen R."/>
            <person name="Gaisberger H."/>
            <person name="Ma Y.Z."/>
            <person name="Qiu Y.X."/>
        </authorList>
    </citation>
    <scope>NUCLEOTIDE SEQUENCE [LARGE SCALE GENOMIC DNA]</scope>
    <source>
        <strain evidence="2">Hangzhou</strain>
    </source>
</reference>
<comment type="caution">
    <text evidence="2">The sequence shown here is derived from an EMBL/GenBank/DDBJ whole genome shotgun (WGS) entry which is preliminary data.</text>
</comment>
<evidence type="ECO:0000313" key="3">
    <source>
        <dbReference type="Proteomes" id="UP001415857"/>
    </source>
</evidence>